<dbReference type="Proteomes" id="UP000054166">
    <property type="component" value="Unassembled WGS sequence"/>
</dbReference>
<reference evidence="2" key="2">
    <citation type="submission" date="2015-01" db="EMBL/GenBank/DDBJ databases">
        <title>Evolutionary Origins and Diversification of the Mycorrhizal Mutualists.</title>
        <authorList>
            <consortium name="DOE Joint Genome Institute"/>
            <consortium name="Mycorrhizal Genomics Consortium"/>
            <person name="Kohler A."/>
            <person name="Kuo A."/>
            <person name="Nagy L.G."/>
            <person name="Floudas D."/>
            <person name="Copeland A."/>
            <person name="Barry K.W."/>
            <person name="Cichocki N."/>
            <person name="Veneault-Fourrey C."/>
            <person name="LaButti K."/>
            <person name="Lindquist E.A."/>
            <person name="Lipzen A."/>
            <person name="Lundell T."/>
            <person name="Morin E."/>
            <person name="Murat C."/>
            <person name="Riley R."/>
            <person name="Ohm R."/>
            <person name="Sun H."/>
            <person name="Tunlid A."/>
            <person name="Henrissat B."/>
            <person name="Grigoriev I.V."/>
            <person name="Hibbett D.S."/>
            <person name="Martin F."/>
        </authorList>
    </citation>
    <scope>NUCLEOTIDE SEQUENCE [LARGE SCALE GENOMIC DNA]</scope>
    <source>
        <strain evidence="2">F 1598</strain>
    </source>
</reference>
<dbReference type="STRING" id="765440.A0A0C3FYK2"/>
<name>A0A0C3FYK2_PILCF</name>
<keyword evidence="2" id="KW-1185">Reference proteome</keyword>
<accession>A0A0C3FYK2</accession>
<sequence length="84" mass="9273">MDSIYAIGAGLILRFVVDLVSDHNLKIGGTLVGLWEGVVLYHFLGKMPSSFDPYVGYGFRLFVDLLFTESLAKMSIVMLWTGLG</sequence>
<dbReference type="InParanoid" id="A0A0C3FYK2"/>
<dbReference type="AlphaFoldDB" id="A0A0C3FYK2"/>
<organism evidence="1 2">
    <name type="scientific">Piloderma croceum (strain F 1598)</name>
    <dbReference type="NCBI Taxonomy" id="765440"/>
    <lineage>
        <taxon>Eukaryota</taxon>
        <taxon>Fungi</taxon>
        <taxon>Dikarya</taxon>
        <taxon>Basidiomycota</taxon>
        <taxon>Agaricomycotina</taxon>
        <taxon>Agaricomycetes</taxon>
        <taxon>Agaricomycetidae</taxon>
        <taxon>Atheliales</taxon>
        <taxon>Atheliaceae</taxon>
        <taxon>Piloderma</taxon>
    </lineage>
</organism>
<reference evidence="1 2" key="1">
    <citation type="submission" date="2014-04" db="EMBL/GenBank/DDBJ databases">
        <authorList>
            <consortium name="DOE Joint Genome Institute"/>
            <person name="Kuo A."/>
            <person name="Tarkka M."/>
            <person name="Buscot F."/>
            <person name="Kohler A."/>
            <person name="Nagy L.G."/>
            <person name="Floudas D."/>
            <person name="Copeland A."/>
            <person name="Barry K.W."/>
            <person name="Cichocki N."/>
            <person name="Veneault-Fourrey C."/>
            <person name="LaButti K."/>
            <person name="Lindquist E.A."/>
            <person name="Lipzen A."/>
            <person name="Lundell T."/>
            <person name="Morin E."/>
            <person name="Murat C."/>
            <person name="Sun H."/>
            <person name="Tunlid A."/>
            <person name="Henrissat B."/>
            <person name="Grigoriev I.V."/>
            <person name="Hibbett D.S."/>
            <person name="Martin F."/>
            <person name="Nordberg H.P."/>
            <person name="Cantor M.N."/>
            <person name="Hua S.X."/>
        </authorList>
    </citation>
    <scope>NUCLEOTIDE SEQUENCE [LARGE SCALE GENOMIC DNA]</scope>
    <source>
        <strain evidence="1 2">F 1598</strain>
    </source>
</reference>
<dbReference type="EMBL" id="KN832991">
    <property type="protein sequence ID" value="KIM83326.1"/>
    <property type="molecule type" value="Genomic_DNA"/>
</dbReference>
<evidence type="ECO:0000313" key="2">
    <source>
        <dbReference type="Proteomes" id="UP000054166"/>
    </source>
</evidence>
<dbReference type="OrthoDB" id="3231855at2759"/>
<gene>
    <name evidence="1" type="ORF">PILCRDRAFT_45583</name>
</gene>
<dbReference type="HOGENOM" id="CLU_2533607_0_0_1"/>
<evidence type="ECO:0000313" key="1">
    <source>
        <dbReference type="EMBL" id="KIM83326.1"/>
    </source>
</evidence>
<protein>
    <submittedName>
        <fullName evidence="1">Uncharacterized protein</fullName>
    </submittedName>
</protein>
<feature type="non-terminal residue" evidence="1">
    <location>
        <position position="84"/>
    </location>
</feature>
<proteinExistence type="predicted"/>